<dbReference type="Gene3D" id="3.90.920.10">
    <property type="entry name" value="DNA primase, PRIM domain"/>
    <property type="match status" value="1"/>
</dbReference>
<proteinExistence type="predicted"/>
<comment type="caution">
    <text evidence="2">The sequence shown here is derived from an EMBL/GenBank/DDBJ whole genome shotgun (WGS) entry which is preliminary data.</text>
</comment>
<dbReference type="PANTHER" id="PTHR42705">
    <property type="entry name" value="BIFUNCTIONAL NON-HOMOLOGOUS END JOINING PROTEIN LIGD"/>
    <property type="match status" value="1"/>
</dbReference>
<dbReference type="AlphaFoldDB" id="A0A543FJV9"/>
<evidence type="ECO:0000313" key="2">
    <source>
        <dbReference type="EMBL" id="TQM34169.1"/>
    </source>
</evidence>
<accession>A0A543FJV9</accession>
<evidence type="ECO:0000259" key="1">
    <source>
        <dbReference type="Pfam" id="PF21686"/>
    </source>
</evidence>
<dbReference type="NCBIfam" id="TIGR02778">
    <property type="entry name" value="ligD_pol"/>
    <property type="match status" value="1"/>
</dbReference>
<dbReference type="PANTHER" id="PTHR42705:SF3">
    <property type="entry name" value="ATP-DEPENDENT DNA LIGASE"/>
    <property type="match status" value="1"/>
</dbReference>
<sequence length="421" mass="46430">MGRVTPAKAEAEILDIGGHEVRISSPTKIVFPEPGVTKLDIVRYYLSVADGALRGAGGRPMVLKRFPKGIDAEPFFQKRVPENHPEFIDTATLQYARGTSAEEAVIRDAAGLAWIVNLGCLDLNPHPVRAEDLDHPDELRIDLDPMPGVDWSQIVDVAFVAREVLDDVGLVGWPKTSGSRGIHILVRIAPLWDYKQVRLAAETLAREVANRAPGLATAQWWKEERGESVFVDFNQNAKDRTVASAYSIRPLPDARVSTPLGWDEVRARRPEEFTVLTVPERYAEIGDPHAGIDDAVGTLDGLLRLAEELGPAEKPPRGGSADGRRQSTMPLIEIARTKTKSESLDALKEWIRRHPDANAQLHPADVLIDGMRGSSSLWYRVRVNLQHVAQDDRPPQEDLIADYDPWEGKVWPGAPGGAPGR</sequence>
<dbReference type="Pfam" id="PF21686">
    <property type="entry name" value="LigD_Prim-Pol"/>
    <property type="match status" value="1"/>
</dbReference>
<keyword evidence="3" id="KW-1185">Reference proteome</keyword>
<dbReference type="Proteomes" id="UP000320235">
    <property type="component" value="Unassembled WGS sequence"/>
</dbReference>
<dbReference type="EMBL" id="VFPE01000001">
    <property type="protein sequence ID" value="TQM34169.1"/>
    <property type="molecule type" value="Genomic_DNA"/>
</dbReference>
<dbReference type="CDD" id="cd04865">
    <property type="entry name" value="LigD_Pol_like_2"/>
    <property type="match status" value="1"/>
</dbReference>
<name>A0A543FJV9_9MICO</name>
<evidence type="ECO:0000313" key="3">
    <source>
        <dbReference type="Proteomes" id="UP000320235"/>
    </source>
</evidence>
<organism evidence="2 3">
    <name type="scientific">Microbacterium kyungheense</name>
    <dbReference type="NCBI Taxonomy" id="1263636"/>
    <lineage>
        <taxon>Bacteria</taxon>
        <taxon>Bacillati</taxon>
        <taxon>Actinomycetota</taxon>
        <taxon>Actinomycetes</taxon>
        <taxon>Micrococcales</taxon>
        <taxon>Microbacteriaceae</taxon>
        <taxon>Microbacterium</taxon>
    </lineage>
</organism>
<reference evidence="2 3" key="1">
    <citation type="submission" date="2019-06" db="EMBL/GenBank/DDBJ databases">
        <title>Sequencing the genomes of 1000 actinobacteria strains.</title>
        <authorList>
            <person name="Klenk H.-P."/>
        </authorList>
    </citation>
    <scope>NUCLEOTIDE SEQUENCE [LARGE SCALE GENOMIC DNA]</scope>
    <source>
        <strain evidence="2 3">DSM 105492</strain>
    </source>
</reference>
<dbReference type="InterPro" id="IPR052171">
    <property type="entry name" value="NHEJ_LigD"/>
</dbReference>
<feature type="domain" description="DNA ligase D polymerase" evidence="1">
    <location>
        <begin position="37"/>
        <end position="289"/>
    </location>
</feature>
<gene>
    <name evidence="2" type="ORF">FB391_0456</name>
</gene>
<protein>
    <submittedName>
        <fullName evidence="2">Bifunctional non-homologous end joining protein LigD</fullName>
    </submittedName>
</protein>
<dbReference type="InterPro" id="IPR014145">
    <property type="entry name" value="LigD_pol_dom"/>
</dbReference>